<feature type="region of interest" description="Disordered" evidence="1">
    <location>
        <begin position="98"/>
        <end position="161"/>
    </location>
</feature>
<dbReference type="Gene3D" id="2.20.70.10">
    <property type="match status" value="1"/>
</dbReference>
<dbReference type="EMBL" id="SWKV01000059">
    <property type="protein sequence ID" value="KAF3035341.1"/>
    <property type="molecule type" value="Genomic_DNA"/>
</dbReference>
<accession>A0A9P5BYN3</accession>
<evidence type="ECO:0000313" key="4">
    <source>
        <dbReference type="Proteomes" id="UP000758155"/>
    </source>
</evidence>
<feature type="compositionally biased region" description="Pro residues" evidence="1">
    <location>
        <begin position="51"/>
        <end position="61"/>
    </location>
</feature>
<feature type="compositionally biased region" description="Basic and acidic residues" evidence="1">
    <location>
        <begin position="23"/>
        <end position="34"/>
    </location>
</feature>
<organism evidence="3 4">
    <name type="scientific">Didymella heteroderae</name>
    <dbReference type="NCBI Taxonomy" id="1769908"/>
    <lineage>
        <taxon>Eukaryota</taxon>
        <taxon>Fungi</taxon>
        <taxon>Dikarya</taxon>
        <taxon>Ascomycota</taxon>
        <taxon>Pezizomycotina</taxon>
        <taxon>Dothideomycetes</taxon>
        <taxon>Pleosporomycetidae</taxon>
        <taxon>Pleosporales</taxon>
        <taxon>Pleosporineae</taxon>
        <taxon>Didymellaceae</taxon>
        <taxon>Didymella</taxon>
    </lineage>
</organism>
<feature type="compositionally biased region" description="Polar residues" evidence="1">
    <location>
        <begin position="137"/>
        <end position="151"/>
    </location>
</feature>
<feature type="domain" description="WW" evidence="2">
    <location>
        <begin position="68"/>
        <end position="102"/>
    </location>
</feature>
<name>A0A9P5BYN3_9PLEO</name>
<comment type="caution">
    <text evidence="3">The sequence shown here is derived from an EMBL/GenBank/DDBJ whole genome shotgun (WGS) entry which is preliminary data.</text>
</comment>
<sequence length="191" mass="21533">MPLNSLRDAIGHVENALYMMKGNRNDDRNDDRNDGLAYGNNYNHHYHNSAPIPPQHPPPPQNYGQPPYSPPGGWSQHWDQGSSRYYYIEQATGRSQWEPPANQFHQLPRPTSSHQQRFSGEQMRGSGSGEYKRQQLRPHSNSSAPQLSRNGSPLPRAMSIPPGYSLDTKTGQLVNTMLPPAGHHSAPVKYW</sequence>
<dbReference type="InterPro" id="IPR036020">
    <property type="entry name" value="WW_dom_sf"/>
</dbReference>
<dbReference type="PROSITE" id="PS01159">
    <property type="entry name" value="WW_DOMAIN_1"/>
    <property type="match status" value="1"/>
</dbReference>
<dbReference type="OrthoDB" id="2444812at2759"/>
<dbReference type="InterPro" id="IPR001202">
    <property type="entry name" value="WW_dom"/>
</dbReference>
<gene>
    <name evidence="3" type="ORF">E8E12_006688</name>
</gene>
<dbReference type="AlphaFoldDB" id="A0A9P5BYN3"/>
<keyword evidence="4" id="KW-1185">Reference proteome</keyword>
<proteinExistence type="predicted"/>
<dbReference type="Pfam" id="PF00397">
    <property type="entry name" value="WW"/>
    <property type="match status" value="1"/>
</dbReference>
<evidence type="ECO:0000256" key="1">
    <source>
        <dbReference type="SAM" id="MobiDB-lite"/>
    </source>
</evidence>
<dbReference type="CDD" id="cd00201">
    <property type="entry name" value="WW"/>
    <property type="match status" value="1"/>
</dbReference>
<evidence type="ECO:0000259" key="2">
    <source>
        <dbReference type="PROSITE" id="PS50020"/>
    </source>
</evidence>
<protein>
    <recommendedName>
        <fullName evidence="2">WW domain-containing protein</fullName>
    </recommendedName>
</protein>
<dbReference type="SMART" id="SM00456">
    <property type="entry name" value="WW"/>
    <property type="match status" value="1"/>
</dbReference>
<dbReference type="PROSITE" id="PS50020">
    <property type="entry name" value="WW_DOMAIN_2"/>
    <property type="match status" value="1"/>
</dbReference>
<evidence type="ECO:0000313" key="3">
    <source>
        <dbReference type="EMBL" id="KAF3035341.1"/>
    </source>
</evidence>
<reference evidence="3" key="1">
    <citation type="submission" date="2019-04" db="EMBL/GenBank/DDBJ databases">
        <title>Sequencing of skin fungus with MAO and IRED activity.</title>
        <authorList>
            <person name="Marsaioli A.J."/>
            <person name="Bonatto J.M.C."/>
            <person name="Reis Junior O."/>
        </authorList>
    </citation>
    <scope>NUCLEOTIDE SEQUENCE</scope>
    <source>
        <strain evidence="3">28M1</strain>
    </source>
</reference>
<feature type="region of interest" description="Disordered" evidence="1">
    <location>
        <begin position="22"/>
        <end position="76"/>
    </location>
</feature>
<feature type="compositionally biased region" description="Polar residues" evidence="1">
    <location>
        <begin position="103"/>
        <end position="119"/>
    </location>
</feature>
<dbReference type="Proteomes" id="UP000758155">
    <property type="component" value="Unassembled WGS sequence"/>
</dbReference>
<dbReference type="SUPFAM" id="SSF51045">
    <property type="entry name" value="WW domain"/>
    <property type="match status" value="1"/>
</dbReference>